<dbReference type="AlphaFoldDB" id="A0A059U0F2"/>
<proteinExistence type="predicted"/>
<dbReference type="PROSITE" id="PS00455">
    <property type="entry name" value="AMP_BINDING"/>
    <property type="match status" value="1"/>
</dbReference>
<feature type="domain" description="AMP-dependent synthetase/ligase" evidence="1">
    <location>
        <begin position="112"/>
        <end position="390"/>
    </location>
</feature>
<organism evidence="2">
    <name type="scientific">uncultured bacterium 14-4D</name>
    <dbReference type="NCBI Taxonomy" id="1497525"/>
    <lineage>
        <taxon>Bacteria</taxon>
        <taxon>environmental samples</taxon>
    </lineage>
</organism>
<dbReference type="GO" id="GO:0031177">
    <property type="term" value="F:phosphopantetheine binding"/>
    <property type="evidence" value="ECO:0007669"/>
    <property type="project" value="TreeGrafter"/>
</dbReference>
<dbReference type="NCBIfam" id="TIGR01733">
    <property type="entry name" value="AA-adenyl-dom"/>
    <property type="match status" value="1"/>
</dbReference>
<dbReference type="EMBL" id="KJ508013">
    <property type="protein sequence ID" value="AHZ46175.1"/>
    <property type="molecule type" value="Genomic_DNA"/>
</dbReference>
<dbReference type="Pfam" id="PF00501">
    <property type="entry name" value="AMP-binding"/>
    <property type="match status" value="2"/>
</dbReference>
<name>A0A059U0F2_9BACT</name>
<sequence>MEFTSGSSARGQMDRRLQQDLDQSHGNDAAICIHTLFEAQVVRRPDKVAVVFGGRELSYQELNAQANGLAYYLQDLGVGAEAIVGICLECSLDPAVGRPRPPLVQPESRRPYPTYPKDRVAFMLEDAKPAVLVTQSSLQDSMPTGGASLILLDAPDWQGGVRANENPARAAKADNLAYVIYTSGSTGTPKGTLVTHRNVVRSFQSTELWFEFGPDDVWTIFHSFAFDFSVWKLWGALFYGGRAVIVPDHIAKSPEAFYDVLSREQVSVLGQTPSAFYQLLEVERLCPPDKLSHLRFVILGGEALEFPRLTGWFERHGNRTRLINIYGITETTVHVTYFPISSADLDVGSVIGVPIPDLTLHILDDDLEPLPAGEVGEMYVGGAGVACGYLNRSELTAERFIRDPLADRSDARFYRTGDRGRVLADGNIEYHGRFDNQVKLRGYRIELGEIDGRALHRQGLRAHDLRSGSESGSLDGREQTFHRPHHPAHLAKLMTTDCRSLTRDNEVLVVGVRDAEIMELLREEVRSDQMILDLVNIPNREALACTYHGVR</sequence>
<dbReference type="InterPro" id="IPR000873">
    <property type="entry name" value="AMP-dep_synth/lig_dom"/>
</dbReference>
<dbReference type="FunFam" id="3.40.50.980:FF:000002">
    <property type="entry name" value="Enterobactin synthetase component F"/>
    <property type="match status" value="1"/>
</dbReference>
<dbReference type="SUPFAM" id="SSF56801">
    <property type="entry name" value="Acetyl-CoA synthetase-like"/>
    <property type="match status" value="1"/>
</dbReference>
<evidence type="ECO:0000259" key="1">
    <source>
        <dbReference type="Pfam" id="PF00501"/>
    </source>
</evidence>
<accession>A0A059U0F2</accession>
<dbReference type="InterPro" id="IPR010071">
    <property type="entry name" value="AA_adenyl_dom"/>
</dbReference>
<gene>
    <name evidence="2" type="ORF">4d1</name>
</gene>
<dbReference type="InterPro" id="IPR020845">
    <property type="entry name" value="AMP-binding_CS"/>
</dbReference>
<evidence type="ECO:0000313" key="2">
    <source>
        <dbReference type="EMBL" id="AHZ46175.1"/>
    </source>
</evidence>
<dbReference type="GO" id="GO:0044550">
    <property type="term" value="P:secondary metabolite biosynthetic process"/>
    <property type="evidence" value="ECO:0007669"/>
    <property type="project" value="TreeGrafter"/>
</dbReference>
<dbReference type="GO" id="GO:0043041">
    <property type="term" value="P:amino acid activation for nonribosomal peptide biosynthetic process"/>
    <property type="evidence" value="ECO:0007669"/>
    <property type="project" value="TreeGrafter"/>
</dbReference>
<feature type="domain" description="AMP-dependent synthetase/ligase" evidence="1">
    <location>
        <begin position="37"/>
        <end position="92"/>
    </location>
</feature>
<dbReference type="PANTHER" id="PTHR45527">
    <property type="entry name" value="NONRIBOSOMAL PEPTIDE SYNTHETASE"/>
    <property type="match status" value="1"/>
</dbReference>
<protein>
    <submittedName>
        <fullName evidence="2">Amino acid adenylation protein</fullName>
    </submittedName>
</protein>
<dbReference type="GO" id="GO:0005737">
    <property type="term" value="C:cytoplasm"/>
    <property type="evidence" value="ECO:0007669"/>
    <property type="project" value="TreeGrafter"/>
</dbReference>
<dbReference type="InterPro" id="IPR042099">
    <property type="entry name" value="ANL_N_sf"/>
</dbReference>
<dbReference type="PANTHER" id="PTHR45527:SF14">
    <property type="entry name" value="PLIPASTATIN SYNTHASE SUBUNIT B"/>
    <property type="match status" value="1"/>
</dbReference>
<dbReference type="Gene3D" id="3.40.50.12780">
    <property type="entry name" value="N-terminal domain of ligase-like"/>
    <property type="match status" value="1"/>
</dbReference>
<reference evidence="2" key="1">
    <citation type="submission" date="2014-02" db="EMBL/GenBank/DDBJ databases">
        <title>Screening of novel PKS from marine sediment.</title>
        <authorList>
            <person name="Xie F."/>
            <person name="Fu C."/>
            <person name="Dai H."/>
            <person name="Zhang L."/>
        </authorList>
    </citation>
    <scope>NUCLEOTIDE SEQUENCE</scope>
</reference>